<evidence type="ECO:0000313" key="2">
    <source>
        <dbReference type="EMBL" id="EGO27990.1"/>
    </source>
</evidence>
<feature type="region of interest" description="Disordered" evidence="1">
    <location>
        <begin position="311"/>
        <end position="353"/>
    </location>
</feature>
<dbReference type="GeneID" id="18813230"/>
<reference evidence="2" key="1">
    <citation type="submission" date="2011-04" db="EMBL/GenBank/DDBJ databases">
        <title>Evolution of plant cell wall degrading machinery underlies the functional diversity of forest fungi.</title>
        <authorList>
            <consortium name="US DOE Joint Genome Institute (JGI-PGF)"/>
            <person name="Eastwood D.C."/>
            <person name="Floudas D."/>
            <person name="Binder M."/>
            <person name="Majcherczyk A."/>
            <person name="Schneider P."/>
            <person name="Aerts A."/>
            <person name="Asiegbu F.O."/>
            <person name="Baker S.E."/>
            <person name="Barry K."/>
            <person name="Bendiksby M."/>
            <person name="Blumentritt M."/>
            <person name="Coutinho P.M."/>
            <person name="Cullen D."/>
            <person name="Cullen D."/>
            <person name="Gathman A."/>
            <person name="Goodell B."/>
            <person name="Henrissat B."/>
            <person name="Ihrmark K."/>
            <person name="Kauserud H."/>
            <person name="Kohler A."/>
            <person name="LaButti K."/>
            <person name="Lapidus A."/>
            <person name="Lavin J.L."/>
            <person name="Lee Y.-H."/>
            <person name="Lindquist E."/>
            <person name="Lilly W."/>
            <person name="Lucas S."/>
            <person name="Morin E."/>
            <person name="Murat C."/>
            <person name="Oguiza J.A."/>
            <person name="Park J."/>
            <person name="Pisabarro A.G."/>
            <person name="Riley R."/>
            <person name="Rosling A."/>
            <person name="Salamov A."/>
            <person name="Schmidt O."/>
            <person name="Schmutz J."/>
            <person name="Skrede I."/>
            <person name="Stenlid J."/>
            <person name="Wiebenga A."/>
            <person name="Xie X."/>
            <person name="Kues U."/>
            <person name="Hibbett D.S."/>
            <person name="Hoffmeister D."/>
            <person name="Hogberg N."/>
            <person name="Martin F."/>
            <person name="Grigoriev I.V."/>
            <person name="Watkinson S.C."/>
        </authorList>
    </citation>
    <scope>NUCLEOTIDE SEQUENCE</scope>
    <source>
        <strain evidence="2">S7.9</strain>
    </source>
</reference>
<feature type="compositionally biased region" description="Low complexity" evidence="1">
    <location>
        <begin position="336"/>
        <end position="353"/>
    </location>
</feature>
<feature type="region of interest" description="Disordered" evidence="1">
    <location>
        <begin position="110"/>
        <end position="129"/>
    </location>
</feature>
<proteinExistence type="predicted"/>
<feature type="region of interest" description="Disordered" evidence="1">
    <location>
        <begin position="275"/>
        <end position="299"/>
    </location>
</feature>
<dbReference type="OrthoDB" id="2590590at2759"/>
<dbReference type="EMBL" id="GL945431">
    <property type="protein sequence ID" value="EGO27990.1"/>
    <property type="molecule type" value="Genomic_DNA"/>
</dbReference>
<dbReference type="RefSeq" id="XP_007316081.1">
    <property type="nucleotide sequence ID" value="XM_007316019.1"/>
</dbReference>
<feature type="region of interest" description="Disordered" evidence="1">
    <location>
        <begin position="1"/>
        <end position="43"/>
    </location>
</feature>
<feature type="compositionally biased region" description="Basic and acidic residues" evidence="1">
    <location>
        <begin position="1"/>
        <end position="13"/>
    </location>
</feature>
<organism>
    <name type="scientific">Serpula lacrymans var. lacrymans (strain S7.9)</name>
    <name type="common">Dry rot fungus</name>
    <dbReference type="NCBI Taxonomy" id="578457"/>
    <lineage>
        <taxon>Eukaryota</taxon>
        <taxon>Fungi</taxon>
        <taxon>Dikarya</taxon>
        <taxon>Basidiomycota</taxon>
        <taxon>Agaricomycotina</taxon>
        <taxon>Agaricomycetes</taxon>
        <taxon>Agaricomycetidae</taxon>
        <taxon>Boletales</taxon>
        <taxon>Coniophorineae</taxon>
        <taxon>Serpulaceae</taxon>
        <taxon>Serpula</taxon>
    </lineage>
</organism>
<accession>F8NN69</accession>
<evidence type="ECO:0000256" key="1">
    <source>
        <dbReference type="SAM" id="MobiDB-lite"/>
    </source>
</evidence>
<protein>
    <submittedName>
        <fullName evidence="2">Uncharacterized protein</fullName>
    </submittedName>
</protein>
<dbReference type="AlphaFoldDB" id="F8NN69"/>
<feature type="region of interest" description="Disordered" evidence="1">
    <location>
        <begin position="56"/>
        <end position="97"/>
    </location>
</feature>
<dbReference type="KEGG" id="sla:SERLADRAFT_414179"/>
<sequence>MNLQDEKRDRYIQDDIEQDQIGGDDLPTYDDLAAQSGPNSRFGRWRGWIEKRAAERYADITPDELDRRRARGWGGESRDSQSDRSIPAMKEPSTASVPPLRIRINDGLSTDVPQVDASPTPVEPPSQPPGELLSPTHLKLHQFGSRFLPHSTSPIRCVLPLQSDRLLLIGHDSGLSVLNMFPSEWVDTGGLVQKGPNEAQARPIWEGEAVYQMSVLESEDSGEGTPKGVVLVLVGPDTDTPSTNHEKESIRTLRMYNLASLTSLAKWTIAQQSARPLDLQRPSEGNPQQTPSKRHRHASSLTKGLRNLMAESPTRHTPEPQPSSYQSFIPSLKPPQASRQSTQSSQSTAATTDSTWDVVDDLPLRWATDFVPFAAPGSRLLSASVISYALWQEGQQWSRALLAVATKSNIFLYEKPKNERAFHFVKEFYTPLQPRNLIFVQQSVQDIYRSPSDVGPTRYSGSSPGHSRVVSSDASTGLYSARSAFAAPLGLSYGAQTALFIVFEKKAGIIRIADAAVTEVDLYDSTQTANVVLARRSRASYDFGYTKEGKGAWVLPSQADLPFAQSPYQNLMSGNSRPAGGPGLRSVYFLTRGKQTHIVPCPLPATLSTAPPLHTIMWKSPPGSVSARICHPGSGHSPFLQLIGMGEDGVEVQEVPLPLSAGGRGKGKGKAVAEPPQAQAFIGEAGFLTSGGNWHRPMHPTPLIRNLSAASVVSTTSFDSLETDEIATRLRAEQGIYGWWRKDLEDWRIFWVGGDGREDSLGDEGESNRS</sequence>
<name>F8NN69_SERL9</name>
<dbReference type="HOGENOM" id="CLU_012233_0_0_1"/>
<gene>
    <name evidence="2" type="ORF">SERLADRAFT_414179</name>
</gene>
<dbReference type="Proteomes" id="UP000008064">
    <property type="component" value="Unassembled WGS sequence"/>
</dbReference>